<dbReference type="EMBL" id="BRXU01000005">
    <property type="protein sequence ID" value="GLC52063.1"/>
    <property type="molecule type" value="Genomic_DNA"/>
</dbReference>
<name>A0A9W6F0G0_9CHLO</name>
<dbReference type="OrthoDB" id="2021143at2759"/>
<comment type="caution">
    <text evidence="3">The sequence shown here is derived from an EMBL/GenBank/DDBJ whole genome shotgun (WGS) entry which is preliminary data.</text>
</comment>
<accession>A0A9W6F0G0</accession>
<gene>
    <name evidence="3" type="primary">PLEST003920</name>
    <name evidence="3" type="ORF">PLESTB_000578300</name>
</gene>
<keyword evidence="2" id="KW-0576">Peroxisome</keyword>
<keyword evidence="4" id="KW-1185">Reference proteome</keyword>
<evidence type="ECO:0000256" key="2">
    <source>
        <dbReference type="RuleBase" id="RU365003"/>
    </source>
</evidence>
<dbReference type="PANTHER" id="PTHR13299:SF0">
    <property type="entry name" value="PEROXISOMAL MEMBRANE PROTEIN PEX16"/>
    <property type="match status" value="1"/>
</dbReference>
<organism evidence="3 4">
    <name type="scientific">Pleodorina starrii</name>
    <dbReference type="NCBI Taxonomy" id="330485"/>
    <lineage>
        <taxon>Eukaryota</taxon>
        <taxon>Viridiplantae</taxon>
        <taxon>Chlorophyta</taxon>
        <taxon>core chlorophytes</taxon>
        <taxon>Chlorophyceae</taxon>
        <taxon>CS clade</taxon>
        <taxon>Chlamydomonadales</taxon>
        <taxon>Volvocaceae</taxon>
        <taxon>Pleodorina</taxon>
    </lineage>
</organism>
<dbReference type="Pfam" id="PF08610">
    <property type="entry name" value="Pex16"/>
    <property type="match status" value="3"/>
</dbReference>
<dbReference type="GO" id="GO:0005778">
    <property type="term" value="C:peroxisomal membrane"/>
    <property type="evidence" value="ECO:0007669"/>
    <property type="project" value="UniProtKB-SubCell"/>
</dbReference>
<keyword evidence="2" id="KW-0962">Peroxisome biogenesis</keyword>
<dbReference type="InterPro" id="IPR013919">
    <property type="entry name" value="Pex16"/>
</dbReference>
<evidence type="ECO:0000313" key="3">
    <source>
        <dbReference type="EMBL" id="GLC52063.1"/>
    </source>
</evidence>
<protein>
    <recommendedName>
        <fullName evidence="2">Peroxisomal membrane protein PEX16</fullName>
    </recommendedName>
</protein>
<reference evidence="3 4" key="1">
    <citation type="journal article" date="2023" name="Commun. Biol.">
        <title>Reorganization of the ancestral sex-determining regions during the evolution of trioecy in Pleodorina starrii.</title>
        <authorList>
            <person name="Takahashi K."/>
            <person name="Suzuki S."/>
            <person name="Kawai-Toyooka H."/>
            <person name="Yamamoto K."/>
            <person name="Hamaji T."/>
            <person name="Ootsuki R."/>
            <person name="Yamaguchi H."/>
            <person name="Kawachi M."/>
            <person name="Higashiyama T."/>
            <person name="Nozaki H."/>
        </authorList>
    </citation>
    <scope>NUCLEOTIDE SEQUENCE [LARGE SCALE GENOMIC DNA]</scope>
    <source>
        <strain evidence="3 4">NIES-4479</strain>
    </source>
</reference>
<comment type="similarity">
    <text evidence="1 2">Belongs to the peroxin-16 family.</text>
</comment>
<proteinExistence type="inferred from homology"/>
<sequence>MLSRYKQWVKRHPGVVQNFDWLLLLTVWNPNRTNGGFEFTYEAYHAAVGLLSLWHQNILEEGELPTSRPAPYLWLDAIEHLETLIELRGMHLENQGKMSRYGPLLAVELVKAVLKMSAWSRYSGHMFLRRPAPDDLHQFESEQGLQDILGSLERLHRKYTAFGTAGCADGGNGGGGGGGGGGANSSSSCIVGHADDANMEPGSEAAAAAGSRCAAAAAAGAGRTTYGIREYVGEWAAALAPARLLGGSGGCGGKAGLKEEEEEEEGQQQQQCCRAASGGGCSTSPRCAGDAAAVNNAQAGITTAAAATGASSGRAAPPPLWKQRRWRWHDAKLMCLWQQQQQQGCEAEAVRGSATHGSGMWAAAADGDGGFVVGGGCGGCGEDPDAHMGRNLLWLSELLHIWRPVVYVTLLKRYGRRSWRPWSASLAVDLLSGHFHRRGRQHLAAAAGRAAAAAAGAVGAAAGGEAAKDAAAARGAAAAVPTVPLGRGTSLLSLALARSLAAPGITAGEERELYDRRRKLVLYALRSPFLEATTLSWLAFLRDCTRKVPLLGFGADYLYGLVETFTAYYCYTSGSN</sequence>
<dbReference type="PANTHER" id="PTHR13299">
    <property type="entry name" value="PEROXISOMAL MEMBRANE PROTEIN PEX16"/>
    <property type="match status" value="1"/>
</dbReference>
<evidence type="ECO:0000313" key="4">
    <source>
        <dbReference type="Proteomes" id="UP001165080"/>
    </source>
</evidence>
<dbReference type="AlphaFoldDB" id="A0A9W6F0G0"/>
<comment type="subcellular location">
    <subcellularLocation>
        <location evidence="2">Peroxisome membrane</location>
    </subcellularLocation>
</comment>
<evidence type="ECO:0000256" key="1">
    <source>
        <dbReference type="ARBA" id="ARBA00009505"/>
    </source>
</evidence>
<dbReference type="Proteomes" id="UP001165080">
    <property type="component" value="Unassembled WGS sequence"/>
</dbReference>
<dbReference type="GO" id="GO:0007031">
    <property type="term" value="P:peroxisome organization"/>
    <property type="evidence" value="ECO:0007669"/>
    <property type="project" value="UniProtKB-KW"/>
</dbReference>